<dbReference type="EMBL" id="LFJN01000036">
    <property type="protein sequence ID" value="KPI35863.1"/>
    <property type="molecule type" value="Genomic_DNA"/>
</dbReference>
<keyword evidence="3" id="KW-0732">Signal</keyword>
<dbReference type="InterPro" id="IPR029058">
    <property type="entry name" value="AB_hydrolase_fold"/>
</dbReference>
<evidence type="ECO:0000256" key="3">
    <source>
        <dbReference type="SAM" id="SignalP"/>
    </source>
</evidence>
<reference evidence="4 5" key="1">
    <citation type="submission" date="2015-06" db="EMBL/GenBank/DDBJ databases">
        <title>Draft genome of the ant-associated black yeast Phialophora attae CBS 131958.</title>
        <authorList>
            <person name="Moreno L.F."/>
            <person name="Stielow B.J."/>
            <person name="de Hoog S."/>
            <person name="Vicente V.A."/>
            <person name="Weiss V.A."/>
            <person name="de Vries M."/>
            <person name="Cruz L.M."/>
            <person name="Souza E.M."/>
        </authorList>
    </citation>
    <scope>NUCLEOTIDE SEQUENCE [LARGE SCALE GENOMIC DNA]</scope>
    <source>
        <strain evidence="4 5">CBS 131958</strain>
    </source>
</reference>
<dbReference type="Proteomes" id="UP000038010">
    <property type="component" value="Unassembled WGS sequence"/>
</dbReference>
<evidence type="ECO:0000256" key="2">
    <source>
        <dbReference type="ARBA" id="ARBA00023157"/>
    </source>
</evidence>
<proteinExistence type="predicted"/>
<protein>
    <submittedName>
        <fullName evidence="4">Acetylxylan esterase 2</fullName>
    </submittedName>
</protein>
<dbReference type="AlphaFoldDB" id="A0A0N1H445"/>
<evidence type="ECO:0000313" key="4">
    <source>
        <dbReference type="EMBL" id="KPI35863.1"/>
    </source>
</evidence>
<dbReference type="OrthoDB" id="2586582at2759"/>
<comment type="caution">
    <text evidence="4">The sequence shown here is derived from an EMBL/GenBank/DDBJ whole genome shotgun (WGS) entry which is preliminary data.</text>
</comment>
<dbReference type="VEuPathDB" id="FungiDB:AB675_11139"/>
<dbReference type="GeneID" id="28731840"/>
<dbReference type="STRING" id="1664694.A0A0N1H445"/>
<dbReference type="Gene3D" id="3.40.50.1820">
    <property type="entry name" value="alpha/beta hydrolase"/>
    <property type="match status" value="1"/>
</dbReference>
<gene>
    <name evidence="4" type="ORF">AB675_11139</name>
</gene>
<dbReference type="SUPFAM" id="SSF53474">
    <property type="entry name" value="alpha/beta-Hydrolases"/>
    <property type="match status" value="1"/>
</dbReference>
<keyword evidence="5" id="KW-1185">Reference proteome</keyword>
<accession>A0A0N1H445</accession>
<feature type="signal peptide" evidence="3">
    <location>
        <begin position="1"/>
        <end position="18"/>
    </location>
</feature>
<name>A0A0N1H445_9EURO</name>
<feature type="chain" id="PRO_5005873063" evidence="3">
    <location>
        <begin position="19"/>
        <end position="230"/>
    </location>
</feature>
<dbReference type="InterPro" id="IPR000675">
    <property type="entry name" value="Cutinase/axe"/>
</dbReference>
<dbReference type="GO" id="GO:0052689">
    <property type="term" value="F:carboxylic ester hydrolase activity"/>
    <property type="evidence" value="ECO:0007669"/>
    <property type="project" value="UniProtKB-ARBA"/>
</dbReference>
<dbReference type="SMART" id="SM01110">
    <property type="entry name" value="Cutinase"/>
    <property type="match status" value="1"/>
</dbReference>
<sequence>MHFSKASLAALLATGAIAAPLEERQSCPSIHIFGARETTAPAGYGSAGTFVNLILQAYPGATAEAINYPAAGSTNQQYASSVQQGTQNIANQVNSFNRQCPNSRLVIVGYSQGAQIGDNALCGGGDPNQGITYTYPLITSAASNAIKAVIWAGNPRNSPAESSFKWGSCSAGGFDPRPNGFSCPTYQARIRSYCDSADPYCCNGNNAAAHNNYGSVYGQNALAFVKSKLG</sequence>
<evidence type="ECO:0000313" key="5">
    <source>
        <dbReference type="Proteomes" id="UP000038010"/>
    </source>
</evidence>
<dbReference type="PANTHER" id="PTHR33630:SF13">
    <property type="entry name" value="ACETYLXYLAN ESTERASE"/>
    <property type="match status" value="1"/>
</dbReference>
<dbReference type="Pfam" id="PF01083">
    <property type="entry name" value="Cutinase"/>
    <property type="match status" value="1"/>
</dbReference>
<organism evidence="4 5">
    <name type="scientific">Cyphellophora attinorum</name>
    <dbReference type="NCBI Taxonomy" id="1664694"/>
    <lineage>
        <taxon>Eukaryota</taxon>
        <taxon>Fungi</taxon>
        <taxon>Dikarya</taxon>
        <taxon>Ascomycota</taxon>
        <taxon>Pezizomycotina</taxon>
        <taxon>Eurotiomycetes</taxon>
        <taxon>Chaetothyriomycetidae</taxon>
        <taxon>Chaetothyriales</taxon>
        <taxon>Cyphellophoraceae</taxon>
        <taxon>Cyphellophora</taxon>
    </lineage>
</organism>
<keyword evidence="1" id="KW-0378">Hydrolase</keyword>
<dbReference type="RefSeq" id="XP_017995826.1">
    <property type="nucleotide sequence ID" value="XM_018139960.1"/>
</dbReference>
<evidence type="ECO:0000256" key="1">
    <source>
        <dbReference type="ARBA" id="ARBA00022801"/>
    </source>
</evidence>
<dbReference type="PANTHER" id="PTHR33630">
    <property type="entry name" value="CUTINASE RV1984C-RELATED-RELATED"/>
    <property type="match status" value="1"/>
</dbReference>
<keyword evidence="2" id="KW-1015">Disulfide bond</keyword>